<evidence type="ECO:0000313" key="3">
    <source>
        <dbReference type="Proteomes" id="UP000223370"/>
    </source>
</evidence>
<feature type="transmembrane region" description="Helical" evidence="1">
    <location>
        <begin position="30"/>
        <end position="51"/>
    </location>
</feature>
<sequence length="53" mass="6045">MKNMSKGFLWLLLVLNIILIGLLLSMNNMAAMWMMALIMLLDSISSLIAVYRK</sequence>
<gene>
    <name evidence="2" type="ORF">IWT5_01469</name>
</gene>
<name>A0A1Z5J2P1_9LACO</name>
<reference evidence="2 3" key="1">
    <citation type="submission" date="2015-11" db="EMBL/GenBank/DDBJ databases">
        <title>Draft genome sequences of new species of the genus Lactobacillus isolated from orchardgrass silage.</title>
        <authorList>
            <person name="Tohno M."/>
            <person name="Tanizawa Y."/>
            <person name="Arita M."/>
        </authorList>
    </citation>
    <scope>NUCLEOTIDE SEQUENCE [LARGE SCALE GENOMIC DNA]</scope>
    <source>
        <strain evidence="2 3">IWT5</strain>
    </source>
</reference>
<evidence type="ECO:0000256" key="1">
    <source>
        <dbReference type="SAM" id="Phobius"/>
    </source>
</evidence>
<keyword evidence="1" id="KW-1133">Transmembrane helix</keyword>
<dbReference type="EMBL" id="BCMJ01000005">
    <property type="protein sequence ID" value="GAX08315.1"/>
    <property type="molecule type" value="Genomic_DNA"/>
</dbReference>
<comment type="caution">
    <text evidence="2">The sequence shown here is derived from an EMBL/GenBank/DDBJ whole genome shotgun (WGS) entry which is preliminary data.</text>
</comment>
<keyword evidence="1" id="KW-0812">Transmembrane</keyword>
<protein>
    <submittedName>
        <fullName evidence="2">Uncharacterized protein</fullName>
    </submittedName>
</protein>
<organism evidence="2 3">
    <name type="scientific">Secundilactobacillus silagincola</name>
    <dbReference type="NCBI Taxonomy" id="1714681"/>
    <lineage>
        <taxon>Bacteria</taxon>
        <taxon>Bacillati</taxon>
        <taxon>Bacillota</taxon>
        <taxon>Bacilli</taxon>
        <taxon>Lactobacillales</taxon>
        <taxon>Lactobacillaceae</taxon>
        <taxon>Secundilactobacillus</taxon>
    </lineage>
</organism>
<accession>A0A1Z5J2P1</accession>
<keyword evidence="1" id="KW-0472">Membrane</keyword>
<proteinExistence type="predicted"/>
<feature type="transmembrane region" description="Helical" evidence="1">
    <location>
        <begin position="7"/>
        <end position="24"/>
    </location>
</feature>
<dbReference type="Proteomes" id="UP000223370">
    <property type="component" value="Unassembled WGS sequence"/>
</dbReference>
<dbReference type="RefSeq" id="WP_098824951.1">
    <property type="nucleotide sequence ID" value="NZ_BCMJ01000005.1"/>
</dbReference>
<keyword evidence="3" id="KW-1185">Reference proteome</keyword>
<evidence type="ECO:0000313" key="2">
    <source>
        <dbReference type="EMBL" id="GAX08315.1"/>
    </source>
</evidence>
<dbReference type="AlphaFoldDB" id="A0A1Z5J2P1"/>